<dbReference type="OMA" id="QPFNADR"/>
<organism evidence="4 5">
    <name type="scientific">Lachancea fermentati</name>
    <name type="common">Zygosaccharomyces fermentati</name>
    <dbReference type="NCBI Taxonomy" id="4955"/>
    <lineage>
        <taxon>Eukaryota</taxon>
        <taxon>Fungi</taxon>
        <taxon>Dikarya</taxon>
        <taxon>Ascomycota</taxon>
        <taxon>Saccharomycotina</taxon>
        <taxon>Saccharomycetes</taxon>
        <taxon>Saccharomycetales</taxon>
        <taxon>Saccharomycetaceae</taxon>
        <taxon>Lachancea</taxon>
    </lineage>
</organism>
<dbReference type="Proteomes" id="UP000190831">
    <property type="component" value="Chromosome F"/>
</dbReference>
<reference evidence="5" key="1">
    <citation type="submission" date="2016-03" db="EMBL/GenBank/DDBJ databases">
        <authorList>
            <person name="Devillers H."/>
        </authorList>
    </citation>
    <scope>NUCLEOTIDE SEQUENCE [LARGE SCALE GENOMIC DNA]</scope>
</reference>
<dbReference type="InterPro" id="IPR007858">
    <property type="entry name" value="Dpy-30_motif"/>
</dbReference>
<dbReference type="OrthoDB" id="417678at2759"/>
<dbReference type="STRING" id="4955.A0A1G4MFZ3"/>
<name>A0A1G4MFZ3_LACFM</name>
<evidence type="ECO:0000313" key="4">
    <source>
        <dbReference type="EMBL" id="SCW02750.1"/>
    </source>
</evidence>
<gene>
    <name evidence="4" type="ORF">LAFE_0F13454G</name>
</gene>
<dbReference type="InterPro" id="IPR049629">
    <property type="entry name" value="DPY30_SDC1_DD"/>
</dbReference>
<keyword evidence="3" id="KW-0539">Nucleus</keyword>
<sequence>MDTEQQAKQETPQPVDTSRVDLAETIGGSHTRKYLNEHVTPVLLRGMRLVAKQKPEDPLRFLGEFLIKESEQSASSVAK</sequence>
<dbReference type="Pfam" id="PF05186">
    <property type="entry name" value="Dpy-30"/>
    <property type="match status" value="1"/>
</dbReference>
<comment type="subcellular location">
    <subcellularLocation>
        <location evidence="1">Nucleus</location>
    </subcellularLocation>
</comment>
<evidence type="ECO:0000256" key="3">
    <source>
        <dbReference type="ARBA" id="ARBA00023242"/>
    </source>
</evidence>
<proteinExistence type="inferred from homology"/>
<dbReference type="CDD" id="cd22965">
    <property type="entry name" value="DD_DPY30_SDC1"/>
    <property type="match status" value="1"/>
</dbReference>
<evidence type="ECO:0000313" key="5">
    <source>
        <dbReference type="Proteomes" id="UP000190831"/>
    </source>
</evidence>
<evidence type="ECO:0000256" key="2">
    <source>
        <dbReference type="ARBA" id="ARBA00010849"/>
    </source>
</evidence>
<dbReference type="GO" id="GO:0005634">
    <property type="term" value="C:nucleus"/>
    <property type="evidence" value="ECO:0007669"/>
    <property type="project" value="UniProtKB-SubCell"/>
</dbReference>
<dbReference type="AlphaFoldDB" id="A0A1G4MFZ3"/>
<evidence type="ECO:0000256" key="1">
    <source>
        <dbReference type="ARBA" id="ARBA00004123"/>
    </source>
</evidence>
<dbReference type="EMBL" id="LT598490">
    <property type="protein sequence ID" value="SCW02750.1"/>
    <property type="molecule type" value="Genomic_DNA"/>
</dbReference>
<protein>
    <submittedName>
        <fullName evidence="4">LAFE_0F13454g1_1</fullName>
    </submittedName>
</protein>
<accession>A0A1G4MFZ3</accession>
<comment type="similarity">
    <text evidence="2">Belongs to the dpy-30 family.</text>
</comment>
<dbReference type="Gene3D" id="1.20.890.10">
    <property type="entry name" value="cAMP-dependent protein kinase regulatory subunit, dimerization-anchoring domain"/>
    <property type="match status" value="1"/>
</dbReference>
<keyword evidence="5" id="KW-1185">Reference proteome</keyword>